<gene>
    <name evidence="3" type="ORF">Q8F55_008730</name>
</gene>
<name>A0ABR3PRX0_9TREE</name>
<dbReference type="GeneID" id="95989773"/>
<organism evidence="3 4">
    <name type="scientific">Vanrija albida</name>
    <dbReference type="NCBI Taxonomy" id="181172"/>
    <lineage>
        <taxon>Eukaryota</taxon>
        <taxon>Fungi</taxon>
        <taxon>Dikarya</taxon>
        <taxon>Basidiomycota</taxon>
        <taxon>Agaricomycotina</taxon>
        <taxon>Tremellomycetes</taxon>
        <taxon>Trichosporonales</taxon>
        <taxon>Trichosporonaceae</taxon>
        <taxon>Vanrija</taxon>
    </lineage>
</organism>
<keyword evidence="2" id="KW-0812">Transmembrane</keyword>
<dbReference type="Proteomes" id="UP001565368">
    <property type="component" value="Unassembled WGS sequence"/>
</dbReference>
<feature type="transmembrane region" description="Helical" evidence="2">
    <location>
        <begin position="209"/>
        <end position="228"/>
    </location>
</feature>
<accession>A0ABR3PRX0</accession>
<feature type="transmembrane region" description="Helical" evidence="2">
    <location>
        <begin position="379"/>
        <end position="405"/>
    </location>
</feature>
<reference evidence="3 4" key="1">
    <citation type="submission" date="2023-08" db="EMBL/GenBank/DDBJ databases">
        <title>Annotated Genome Sequence of Vanrija albida AlHP1.</title>
        <authorList>
            <person name="Herzog R."/>
        </authorList>
    </citation>
    <scope>NUCLEOTIDE SEQUENCE [LARGE SCALE GENOMIC DNA]</scope>
    <source>
        <strain evidence="3 4">AlHP1</strain>
    </source>
</reference>
<keyword evidence="4" id="KW-1185">Reference proteome</keyword>
<evidence type="ECO:0000313" key="3">
    <source>
        <dbReference type="EMBL" id="KAL1405107.1"/>
    </source>
</evidence>
<evidence type="ECO:0000256" key="2">
    <source>
        <dbReference type="SAM" id="Phobius"/>
    </source>
</evidence>
<dbReference type="RefSeq" id="XP_069205051.1">
    <property type="nucleotide sequence ID" value="XM_069357114.1"/>
</dbReference>
<keyword evidence="2" id="KW-0472">Membrane</keyword>
<feature type="compositionally biased region" description="Low complexity" evidence="1">
    <location>
        <begin position="73"/>
        <end position="85"/>
    </location>
</feature>
<proteinExistence type="predicted"/>
<feature type="transmembrane region" description="Helical" evidence="2">
    <location>
        <begin position="294"/>
        <end position="327"/>
    </location>
</feature>
<evidence type="ECO:0000313" key="4">
    <source>
        <dbReference type="Proteomes" id="UP001565368"/>
    </source>
</evidence>
<feature type="compositionally biased region" description="Basic residues" evidence="1">
    <location>
        <begin position="32"/>
        <end position="41"/>
    </location>
</feature>
<sequence length="426" mass="45835">MSNDTPAPIPVPPPVPPPPEKGRKPLSPLKRVGNRLTKKPPKVPPKPPPKDGAAAGPGAPPALSPTTPVSEVSTPRSPLSPLSPLFTPPPHIAEQIAAAQATAAVQVEKIDTSMAMVADTLGGYDKLNGMIALYNPSLYVFATQSYLSITPLLNQPAKLMFVLFFFTVVAIIVPVAAIPISFVARNLGHYYLIFTARTIMRTGLSAAPPYVKGTLVVMVLSASFQLIPPALLDLRYHFGALWAFVIPAVLFITPTPVSPLAGLISDLIETHIHAALKGIDLPFKIIAERSTQAIIAAAAIGGLFYIGYLGHLAAYVLTFLLLMAQTLQVYGTPIPVDEEGKPTVEGVHAQLIGCHGLIAMWAIRVLVTAFEEFEVPGIFSLRGLVVHYIPTYYLWITLLFVAMVATTPTHNETHLTTWYAQILTKF</sequence>
<feature type="transmembrane region" description="Helical" evidence="2">
    <location>
        <begin position="234"/>
        <end position="253"/>
    </location>
</feature>
<comment type="caution">
    <text evidence="3">The sequence shown here is derived from an EMBL/GenBank/DDBJ whole genome shotgun (WGS) entry which is preliminary data.</text>
</comment>
<feature type="transmembrane region" description="Helical" evidence="2">
    <location>
        <begin position="159"/>
        <end position="188"/>
    </location>
</feature>
<protein>
    <submittedName>
        <fullName evidence="3">Uncharacterized protein</fullName>
    </submittedName>
</protein>
<evidence type="ECO:0000256" key="1">
    <source>
        <dbReference type="SAM" id="MobiDB-lite"/>
    </source>
</evidence>
<feature type="compositionally biased region" description="Pro residues" evidence="1">
    <location>
        <begin position="7"/>
        <end position="19"/>
    </location>
</feature>
<dbReference type="EMBL" id="JBBXJM010000007">
    <property type="protein sequence ID" value="KAL1405107.1"/>
    <property type="molecule type" value="Genomic_DNA"/>
</dbReference>
<feature type="transmembrane region" description="Helical" evidence="2">
    <location>
        <begin position="347"/>
        <end position="367"/>
    </location>
</feature>
<keyword evidence="2" id="KW-1133">Transmembrane helix</keyword>
<feature type="region of interest" description="Disordered" evidence="1">
    <location>
        <begin position="1"/>
        <end position="85"/>
    </location>
</feature>